<dbReference type="InterPro" id="IPR027417">
    <property type="entry name" value="P-loop_NTPase"/>
</dbReference>
<accession>A0ABM8B4V1</accession>
<dbReference type="InterPro" id="IPR026866">
    <property type="entry name" value="CR006_AAA"/>
</dbReference>
<protein>
    <recommendedName>
        <fullName evidence="1">Protein CR006 P-loop domain-containing protein</fullName>
    </recommendedName>
</protein>
<feature type="domain" description="Protein CR006 P-loop" evidence="1">
    <location>
        <begin position="246"/>
        <end position="748"/>
    </location>
</feature>
<dbReference type="CDD" id="cd00267">
    <property type="entry name" value="ABC_ATPase"/>
    <property type="match status" value="1"/>
</dbReference>
<sequence>MPVKIEFIRSVGRFSDFTSKGNTTFFSLVSLFAPNGNGKSTLSDLLRSLQSGDADILVGRHTLNSDKPSEAAIKLQDGKQARFNGTKWNRICPDIAIFDEVFVAETVHSGSAVEPHQRQRLHQVVIGKESVALQSKMDAIDESSQRIKDKITIITDKLETVFPDLKPKTVSDIPEIEDIDNKIKLLKINIANLKLSNEIKKASPPQQLIGLASPCNTASCLATGLPGLTAAAREKVTDHLKSKKMETKGEKWLQMGMDWSDDGYCPFCAQNLAMSPLFELFETYFDETYKEHLRELEQVGSDIKVALGDKILHEIQLAVTRNETAMAFWEKKINAKLPVIDVDILISSPVNLAFTGLIDLLESKKQNPIKSIQIVPDTEWITELQQACELIHVYNEAVAIVCEQVEELRESLEAGNLVDSEKSLISFLASKKRHSPDVSDLCKKYIRYEAAKKKLTNKKAEIRASLNKLCEEVLVKHGRNINKYLRQFGTNFKIDNLGTNHIGGKARTNFEISINDCSVKTTNGKNDTPHFGNTISTGDKRALAFAFFLSVLNQDADLKHKMVVFDDPFSSLDSFRRSRTKDRILELVGKARVVFVMSHDRDFLWHVSEKAGKQQTALKIIQENGSSVIAEWDISADLMDQYQKDVMQVRDYANGDTPKDLLSVARALRPVFEGMFRREFPEMFGPQQWLNNMIDAVVNAGEDDRIARFKPVVRDFIDIKNYTNSFHHSDEKKDKVAIDPEELKSYAVSVLYILDGGFEKEVAA</sequence>
<proteinExistence type="predicted"/>
<dbReference type="EMBL" id="AP026709">
    <property type="protein sequence ID" value="BDQ38849.1"/>
    <property type="molecule type" value="Genomic_DNA"/>
</dbReference>
<dbReference type="SUPFAM" id="SSF52540">
    <property type="entry name" value="P-loop containing nucleoside triphosphate hydrolases"/>
    <property type="match status" value="1"/>
</dbReference>
<dbReference type="RefSeq" id="WP_281761339.1">
    <property type="nucleotide sequence ID" value="NZ_AP026709.1"/>
</dbReference>
<dbReference type="Proteomes" id="UP001317742">
    <property type="component" value="Chromosome"/>
</dbReference>
<organism evidence="2 3">
    <name type="scientific">Pseudodesulfovibrio nedwellii</name>
    <dbReference type="NCBI Taxonomy" id="2973072"/>
    <lineage>
        <taxon>Bacteria</taxon>
        <taxon>Pseudomonadati</taxon>
        <taxon>Thermodesulfobacteriota</taxon>
        <taxon>Desulfovibrionia</taxon>
        <taxon>Desulfovibrionales</taxon>
        <taxon>Desulfovibrionaceae</taxon>
    </lineage>
</organism>
<dbReference type="Gene3D" id="3.40.50.300">
    <property type="entry name" value="P-loop containing nucleotide triphosphate hydrolases"/>
    <property type="match status" value="1"/>
</dbReference>
<name>A0ABM8B4V1_9BACT</name>
<dbReference type="Pfam" id="PF13166">
    <property type="entry name" value="AAA_13"/>
    <property type="match status" value="1"/>
</dbReference>
<evidence type="ECO:0000313" key="3">
    <source>
        <dbReference type="Proteomes" id="UP001317742"/>
    </source>
</evidence>
<gene>
    <name evidence="2" type="ORF">SYK_32090</name>
</gene>
<reference evidence="2 3" key="1">
    <citation type="submission" date="2022-08" db="EMBL/GenBank/DDBJ databases">
        <title>Genome Sequence of the sulphate-reducing bacterium, Pseudodesulfovibrio sp. SYK.</title>
        <authorList>
            <person name="Kondo R."/>
            <person name="Kataoka T."/>
        </authorList>
    </citation>
    <scope>NUCLEOTIDE SEQUENCE [LARGE SCALE GENOMIC DNA]</scope>
    <source>
        <strain evidence="2 3">SYK</strain>
    </source>
</reference>
<evidence type="ECO:0000313" key="2">
    <source>
        <dbReference type="EMBL" id="BDQ38849.1"/>
    </source>
</evidence>
<keyword evidence="3" id="KW-1185">Reference proteome</keyword>
<evidence type="ECO:0000259" key="1">
    <source>
        <dbReference type="Pfam" id="PF13166"/>
    </source>
</evidence>